<keyword evidence="3" id="KW-1185">Reference proteome</keyword>
<dbReference type="EMBL" id="JALKII010000001">
    <property type="protein sequence ID" value="MCK0536567.1"/>
    <property type="molecule type" value="Genomic_DNA"/>
</dbReference>
<dbReference type="Proteomes" id="UP001165524">
    <property type="component" value="Unassembled WGS sequence"/>
</dbReference>
<accession>A0ABT0E427</accession>
<protein>
    <submittedName>
        <fullName evidence="2">DUF4065 domain-containing protein</fullName>
    </submittedName>
</protein>
<dbReference type="RefSeq" id="WP_246947932.1">
    <property type="nucleotide sequence ID" value="NZ_JALKII010000001.1"/>
</dbReference>
<organism evidence="2 3">
    <name type="scientific">Alcanivorax quisquiliarum</name>
    <dbReference type="NCBI Taxonomy" id="2933565"/>
    <lineage>
        <taxon>Bacteria</taxon>
        <taxon>Pseudomonadati</taxon>
        <taxon>Pseudomonadota</taxon>
        <taxon>Gammaproteobacteria</taxon>
        <taxon>Oceanospirillales</taxon>
        <taxon>Alcanivoracaceae</taxon>
        <taxon>Alcanivorax</taxon>
    </lineage>
</organism>
<comment type="caution">
    <text evidence="2">The sequence shown here is derived from an EMBL/GenBank/DDBJ whole genome shotgun (WGS) entry which is preliminary data.</text>
</comment>
<evidence type="ECO:0000259" key="1">
    <source>
        <dbReference type="Pfam" id="PF13274"/>
    </source>
</evidence>
<dbReference type="Pfam" id="PF13274">
    <property type="entry name" value="SocA_Panacea"/>
    <property type="match status" value="1"/>
</dbReference>
<proteinExistence type="predicted"/>
<sequence>MYDVLTVADTILKAAKSRDRRLTPMQLMELVYIAHGWNLGMRNIDLFQNRIEAWQYGPVIPDLYHATKQFGRRPL</sequence>
<evidence type="ECO:0000313" key="2">
    <source>
        <dbReference type="EMBL" id="MCK0536567.1"/>
    </source>
</evidence>
<dbReference type="InterPro" id="IPR025272">
    <property type="entry name" value="SocA_Panacea"/>
</dbReference>
<feature type="domain" description="Antitoxin SocA-like Panacea" evidence="1">
    <location>
        <begin position="27"/>
        <end position="72"/>
    </location>
</feature>
<evidence type="ECO:0000313" key="3">
    <source>
        <dbReference type="Proteomes" id="UP001165524"/>
    </source>
</evidence>
<gene>
    <name evidence="2" type="ORF">MU846_02495</name>
</gene>
<name>A0ABT0E427_9GAMM</name>
<reference evidence="2" key="1">
    <citation type="submission" date="2022-04" db="EMBL/GenBank/DDBJ databases">
        <title>Alcanivorax sp. CY1518 draft genome sequence.</title>
        <authorList>
            <person name="Zhao G."/>
            <person name="An M."/>
        </authorList>
    </citation>
    <scope>NUCLEOTIDE SEQUENCE</scope>
    <source>
        <strain evidence="2">CY1518</strain>
    </source>
</reference>